<dbReference type="InterPro" id="IPR001343">
    <property type="entry name" value="Hemolysn_Ca-bd"/>
</dbReference>
<dbReference type="Proteomes" id="UP000078070">
    <property type="component" value="Chromosome"/>
</dbReference>
<evidence type="ECO:0000256" key="1">
    <source>
        <dbReference type="ARBA" id="ARBA00022837"/>
    </source>
</evidence>
<dbReference type="STRING" id="1821621.A8C75_04645"/>
<evidence type="ECO:0000313" key="2">
    <source>
        <dbReference type="EMBL" id="ANG61838.1"/>
    </source>
</evidence>
<gene>
    <name evidence="2" type="ORF">A8C75_04645</name>
</gene>
<protein>
    <recommendedName>
        <fullName evidence="4">Peptidase M10 serralysin C-terminal domain-containing protein</fullName>
    </recommendedName>
</protein>
<accession>A0A1A9EVZ5</accession>
<evidence type="ECO:0008006" key="4">
    <source>
        <dbReference type="Google" id="ProtNLM"/>
    </source>
</evidence>
<evidence type="ECO:0000313" key="3">
    <source>
        <dbReference type="Proteomes" id="UP000078070"/>
    </source>
</evidence>
<dbReference type="PRINTS" id="PR00313">
    <property type="entry name" value="CABNDNGRPT"/>
</dbReference>
<sequence>MNAIGVQWSGEELLFDFSQMEQLLTAELSLDSEKVYDAFDLATVLDNNSSSWSLRDFVQASIDTLPSLGVLGDTPFDNERYIAGTLTAETLTGTASDNFMLAGAGDDIVNTGAGNDEVFAGTGNDVVTASHSGSNYLHGGSDDDLLRVARTDTYRSYNAQTAAGNSNALIGGEGNDRLEGWTGSDTYVFNRGDGQDVVSDYDWGYQVGIYYSRLFYSGTVDQVLSVAV</sequence>
<reference evidence="2 3" key="2">
    <citation type="journal article" date="2018" name="Int. J. Syst. Evol. Microbiol.">
        <title>Marinobacterium aestuarii sp. nov., a benzene-degrading marine bacterium isolated from estuary sediment.</title>
        <authorList>
            <person name="Bae S.S."/>
            <person name="Jung J."/>
            <person name="Chung D."/>
            <person name="Baek K."/>
        </authorList>
    </citation>
    <scope>NUCLEOTIDE SEQUENCE [LARGE SCALE GENOMIC DNA]</scope>
    <source>
        <strain evidence="2 3">ST58-10</strain>
    </source>
</reference>
<keyword evidence="3" id="KW-1185">Reference proteome</keyword>
<dbReference type="GO" id="GO:0005509">
    <property type="term" value="F:calcium ion binding"/>
    <property type="evidence" value="ECO:0007669"/>
    <property type="project" value="InterPro"/>
</dbReference>
<dbReference type="Pfam" id="PF00353">
    <property type="entry name" value="HemolysinCabind"/>
    <property type="match status" value="2"/>
</dbReference>
<dbReference type="SUPFAM" id="SSF51120">
    <property type="entry name" value="beta-Roll"/>
    <property type="match status" value="1"/>
</dbReference>
<dbReference type="KEGG" id="mars:A8C75_04645"/>
<name>A0A1A9EVZ5_9GAMM</name>
<proteinExistence type="predicted"/>
<dbReference type="EMBL" id="CP015839">
    <property type="protein sequence ID" value="ANG61838.1"/>
    <property type="molecule type" value="Genomic_DNA"/>
</dbReference>
<reference evidence="3" key="1">
    <citation type="submission" date="2016-05" db="EMBL/GenBank/DDBJ databases">
        <authorList>
            <person name="Baek K."/>
            <person name="Yang S.-J."/>
        </authorList>
    </citation>
    <scope>NUCLEOTIDE SEQUENCE [LARGE SCALE GENOMIC DNA]</scope>
    <source>
        <strain evidence="3">ST58-10</strain>
    </source>
</reference>
<organism evidence="2 3">
    <name type="scientific">Marinobacterium aestuarii</name>
    <dbReference type="NCBI Taxonomy" id="1821621"/>
    <lineage>
        <taxon>Bacteria</taxon>
        <taxon>Pseudomonadati</taxon>
        <taxon>Pseudomonadota</taxon>
        <taxon>Gammaproteobacteria</taxon>
        <taxon>Oceanospirillales</taxon>
        <taxon>Oceanospirillaceae</taxon>
        <taxon>Marinobacterium</taxon>
    </lineage>
</organism>
<keyword evidence="1" id="KW-0106">Calcium</keyword>
<dbReference type="Gene3D" id="2.150.10.10">
    <property type="entry name" value="Serralysin-like metalloprotease, C-terminal"/>
    <property type="match status" value="1"/>
</dbReference>
<dbReference type="AlphaFoldDB" id="A0A1A9EVZ5"/>
<dbReference type="InterPro" id="IPR011049">
    <property type="entry name" value="Serralysin-like_metalloprot_C"/>
</dbReference>